<evidence type="ECO:0000313" key="1">
    <source>
        <dbReference type="EMBL" id="HJB98616.1"/>
    </source>
</evidence>
<comment type="caution">
    <text evidence="1">The sequence shown here is derived from an EMBL/GenBank/DDBJ whole genome shotgun (WGS) entry which is preliminary data.</text>
</comment>
<organism evidence="1 2">
    <name type="scientific">Candidatus Acutalibacter pullicola</name>
    <dbReference type="NCBI Taxonomy" id="2838417"/>
    <lineage>
        <taxon>Bacteria</taxon>
        <taxon>Bacillati</taxon>
        <taxon>Bacillota</taxon>
        <taxon>Clostridia</taxon>
        <taxon>Eubacteriales</taxon>
        <taxon>Acutalibacteraceae</taxon>
        <taxon>Acutalibacter</taxon>
    </lineage>
</organism>
<dbReference type="AlphaFoldDB" id="A0A9D2MX21"/>
<sequence length="136" mass="15493">MLRQDKRNLLSAALVCLVLLGAVLWMNFTQVGEKLFSIDPAKVEQVVLRKSLGSGGTTVTDPAAVEAVVERFNSYRYNDRNEYGYGFFEGVYVTFQGEEEFTVEMYPWGVLEQDGNVIYSTNLWYDYFTPLFEAAI</sequence>
<reference evidence="1" key="1">
    <citation type="journal article" date="2021" name="PeerJ">
        <title>Extensive microbial diversity within the chicken gut microbiome revealed by metagenomics and culture.</title>
        <authorList>
            <person name="Gilroy R."/>
            <person name="Ravi A."/>
            <person name="Getino M."/>
            <person name="Pursley I."/>
            <person name="Horton D.L."/>
            <person name="Alikhan N.F."/>
            <person name="Baker D."/>
            <person name="Gharbi K."/>
            <person name="Hall N."/>
            <person name="Watson M."/>
            <person name="Adriaenssens E.M."/>
            <person name="Foster-Nyarko E."/>
            <person name="Jarju S."/>
            <person name="Secka A."/>
            <person name="Antonio M."/>
            <person name="Oren A."/>
            <person name="Chaudhuri R.R."/>
            <person name="La Ragione R."/>
            <person name="Hildebrand F."/>
            <person name="Pallen M.J."/>
        </authorList>
    </citation>
    <scope>NUCLEOTIDE SEQUENCE</scope>
    <source>
        <strain evidence="1">CHK185-1770</strain>
    </source>
</reference>
<proteinExistence type="predicted"/>
<gene>
    <name evidence="1" type="ORF">H9710_08570</name>
</gene>
<dbReference type="Proteomes" id="UP000826793">
    <property type="component" value="Unassembled WGS sequence"/>
</dbReference>
<evidence type="ECO:0000313" key="2">
    <source>
        <dbReference type="Proteomes" id="UP000826793"/>
    </source>
</evidence>
<accession>A0A9D2MX21</accession>
<name>A0A9D2MX21_9FIRM</name>
<protein>
    <submittedName>
        <fullName evidence="1">Uncharacterized protein</fullName>
    </submittedName>
</protein>
<dbReference type="EMBL" id="DWXG01000071">
    <property type="protein sequence ID" value="HJB98616.1"/>
    <property type="molecule type" value="Genomic_DNA"/>
</dbReference>
<reference evidence="1" key="2">
    <citation type="submission" date="2021-04" db="EMBL/GenBank/DDBJ databases">
        <authorList>
            <person name="Gilroy R."/>
        </authorList>
    </citation>
    <scope>NUCLEOTIDE SEQUENCE</scope>
    <source>
        <strain evidence="1">CHK185-1770</strain>
    </source>
</reference>